<gene>
    <name evidence="2" type="ORF">LMG3415_05030</name>
</gene>
<evidence type="ECO:0000256" key="1">
    <source>
        <dbReference type="ARBA" id="ARBA00023172"/>
    </source>
</evidence>
<dbReference type="RefSeq" id="WP_104654240.1">
    <property type="nucleotide sequence ID" value="NZ_CADIKR010000008.1"/>
</dbReference>
<proteinExistence type="predicted"/>
<protein>
    <recommendedName>
        <fullName evidence="4">Tyrosine recombinase XerC</fullName>
    </recommendedName>
</protein>
<dbReference type="Proteomes" id="UP000507140">
    <property type="component" value="Unassembled WGS sequence"/>
</dbReference>
<evidence type="ECO:0000313" key="3">
    <source>
        <dbReference type="Proteomes" id="UP000507140"/>
    </source>
</evidence>
<dbReference type="Gene3D" id="1.10.443.10">
    <property type="entry name" value="Intergrase catalytic core"/>
    <property type="match status" value="1"/>
</dbReference>
<reference evidence="2 3" key="1">
    <citation type="submission" date="2020-04" db="EMBL/GenBank/DDBJ databases">
        <authorList>
            <person name="De Canck E."/>
        </authorList>
    </citation>
    <scope>NUCLEOTIDE SEQUENCE [LARGE SCALE GENOMIC DNA]</scope>
    <source>
        <strain evidence="2 3">LMG 3415</strain>
    </source>
</reference>
<name>A0ABM8LK39_9BURK</name>
<dbReference type="SUPFAM" id="SSF56349">
    <property type="entry name" value="DNA breaking-rejoining enzymes"/>
    <property type="match status" value="1"/>
</dbReference>
<evidence type="ECO:0000313" key="2">
    <source>
        <dbReference type="EMBL" id="CAB3912156.1"/>
    </source>
</evidence>
<keyword evidence="1" id="KW-0233">DNA recombination</keyword>
<keyword evidence="3" id="KW-1185">Reference proteome</keyword>
<dbReference type="EMBL" id="CADIKR010000008">
    <property type="protein sequence ID" value="CAB3912156.1"/>
    <property type="molecule type" value="Genomic_DNA"/>
</dbReference>
<organism evidence="2 3">
    <name type="scientific">Achromobacter mucicolens</name>
    <dbReference type="NCBI Taxonomy" id="1389922"/>
    <lineage>
        <taxon>Bacteria</taxon>
        <taxon>Pseudomonadati</taxon>
        <taxon>Pseudomonadota</taxon>
        <taxon>Betaproteobacteria</taxon>
        <taxon>Burkholderiales</taxon>
        <taxon>Alcaligenaceae</taxon>
        <taxon>Achromobacter</taxon>
    </lineage>
</organism>
<dbReference type="InterPro" id="IPR011010">
    <property type="entry name" value="DNA_brk_join_enz"/>
</dbReference>
<accession>A0ABM8LK39</accession>
<comment type="caution">
    <text evidence="2">The sequence shown here is derived from an EMBL/GenBank/DDBJ whole genome shotgun (WGS) entry which is preliminary data.</text>
</comment>
<evidence type="ECO:0008006" key="4">
    <source>
        <dbReference type="Google" id="ProtNLM"/>
    </source>
</evidence>
<dbReference type="InterPro" id="IPR013762">
    <property type="entry name" value="Integrase-like_cat_sf"/>
</dbReference>
<sequence>MSEAHRNSAPGATVGQVEVLLNAWLASLERKGRAEATIATYRREVRRIIWYCDWRGAPAPWLWKDEDALSYVQFLREEAHLHVCPAGRQFGTPDWTPFRAGHLSQSARDSAARIASLLWDYLVVTRHAQANPFAAVVRKASEESAPRQANRGAVPPNVLDLVMTCMDRRQKPTAKDIRIYWRNRFVLLLYCGTGLRATEGVMANMSDIHPLTDPQTGRTYWALQVRGKDLPLDAAVIDALRSYRLAFQLSPMPIAREDLGLILSPFTPAQAETQVYGSARSRRGRGMWKSIRTRQTIRNIVREEFGAAAAALPKQSPEAALLTRASTQWLRHTRGANLAAAGADAPVVARAMRYSSTRTAKAFAEIDFFDIARLADAE</sequence>